<dbReference type="eggNOG" id="COG0509">
    <property type="taxonomic scope" value="Bacteria"/>
</dbReference>
<keyword evidence="1" id="KW-0450">Lipoyl</keyword>
<dbReference type="AlphaFoldDB" id="T0ANG3"/>
<dbReference type="GO" id="GO:0019464">
    <property type="term" value="P:glycine decarboxylation via glycine cleavage system"/>
    <property type="evidence" value="ECO:0007669"/>
    <property type="project" value="InterPro"/>
</dbReference>
<accession>T0ANG3</accession>
<dbReference type="CDD" id="cd06848">
    <property type="entry name" value="GCS_H"/>
    <property type="match status" value="1"/>
</dbReference>
<dbReference type="InterPro" id="IPR002930">
    <property type="entry name" value="GCV_H"/>
</dbReference>
<dbReference type="GO" id="GO:0005960">
    <property type="term" value="C:glycine cleavage complex"/>
    <property type="evidence" value="ECO:0007669"/>
    <property type="project" value="InterPro"/>
</dbReference>
<dbReference type="Proteomes" id="UP000015455">
    <property type="component" value="Unassembled WGS sequence"/>
</dbReference>
<evidence type="ECO:0000313" key="3">
    <source>
        <dbReference type="Proteomes" id="UP000015455"/>
    </source>
</evidence>
<dbReference type="GO" id="GO:0005829">
    <property type="term" value="C:cytosol"/>
    <property type="evidence" value="ECO:0007669"/>
    <property type="project" value="TreeGrafter"/>
</dbReference>
<sequence length="160" mass="17311">MAELRGCSYPEDLRYDAANHLWFAAESDDIWRVGVTPFGIAIAGEILLFTAKPAPRALNAGRAFGLLEAGKTVFPVKTPLDAELVEGNAALADSASLMNTDPYAAWLVRLRIPAADAAAHLLDWPAARIAITAQMDLWHFDDLRSFRPPLLGEGAKGLRA</sequence>
<organism evidence="2 3">
    <name type="scientific">Thauera terpenica 58Eu</name>
    <dbReference type="NCBI Taxonomy" id="1348657"/>
    <lineage>
        <taxon>Bacteria</taxon>
        <taxon>Pseudomonadati</taxon>
        <taxon>Pseudomonadota</taxon>
        <taxon>Betaproteobacteria</taxon>
        <taxon>Rhodocyclales</taxon>
        <taxon>Zoogloeaceae</taxon>
        <taxon>Thauera</taxon>
    </lineage>
</organism>
<dbReference type="RefSeq" id="WP_021250367.1">
    <property type="nucleotide sequence ID" value="NZ_ATJV01000081.1"/>
</dbReference>
<dbReference type="STRING" id="1348657.M622_05390"/>
<gene>
    <name evidence="2" type="ORF">M622_05390</name>
</gene>
<dbReference type="InterPro" id="IPR033753">
    <property type="entry name" value="GCV_H/Fam206"/>
</dbReference>
<dbReference type="PATRIC" id="fig|1348657.5.peg.2969"/>
<reference evidence="2 3" key="1">
    <citation type="submission" date="2013-06" db="EMBL/GenBank/DDBJ databases">
        <title>Draft genome sequence of Thauera terpenica.</title>
        <authorList>
            <person name="Liu B."/>
            <person name="Frostegard A.H."/>
            <person name="Shapleigh J.P."/>
        </authorList>
    </citation>
    <scope>NUCLEOTIDE SEQUENCE [LARGE SCALE GENOMIC DNA]</scope>
    <source>
        <strain evidence="2 3">58Eu</strain>
    </source>
</reference>
<dbReference type="SUPFAM" id="SSF51230">
    <property type="entry name" value="Single hybrid motif"/>
    <property type="match status" value="1"/>
</dbReference>
<comment type="caution">
    <text evidence="2">The sequence shown here is derived from an EMBL/GenBank/DDBJ whole genome shotgun (WGS) entry which is preliminary data.</text>
</comment>
<dbReference type="InterPro" id="IPR011053">
    <property type="entry name" value="Single_hybrid_motif"/>
</dbReference>
<protein>
    <recommendedName>
        <fullName evidence="4">Glycine cleavage system protein H</fullName>
    </recommendedName>
</protein>
<dbReference type="PANTHER" id="PTHR11715:SF3">
    <property type="entry name" value="GLYCINE CLEAVAGE SYSTEM H PROTEIN-RELATED"/>
    <property type="match status" value="1"/>
</dbReference>
<dbReference type="PANTHER" id="PTHR11715">
    <property type="entry name" value="GLYCINE CLEAVAGE SYSTEM H PROTEIN"/>
    <property type="match status" value="1"/>
</dbReference>
<dbReference type="OrthoDB" id="9796712at2"/>
<evidence type="ECO:0000313" key="2">
    <source>
        <dbReference type="EMBL" id="EPZ14414.1"/>
    </source>
</evidence>
<proteinExistence type="predicted"/>
<keyword evidence="3" id="KW-1185">Reference proteome</keyword>
<dbReference type="Pfam" id="PF01597">
    <property type="entry name" value="GCV_H"/>
    <property type="match status" value="1"/>
</dbReference>
<dbReference type="Gene3D" id="2.40.50.100">
    <property type="match status" value="1"/>
</dbReference>
<evidence type="ECO:0000256" key="1">
    <source>
        <dbReference type="ARBA" id="ARBA00022823"/>
    </source>
</evidence>
<dbReference type="EMBL" id="ATJV01000081">
    <property type="protein sequence ID" value="EPZ14414.1"/>
    <property type="molecule type" value="Genomic_DNA"/>
</dbReference>
<evidence type="ECO:0008006" key="4">
    <source>
        <dbReference type="Google" id="ProtNLM"/>
    </source>
</evidence>
<name>T0ANG3_9RHOO</name>
<dbReference type="GO" id="GO:0009249">
    <property type="term" value="P:protein lipoylation"/>
    <property type="evidence" value="ECO:0007669"/>
    <property type="project" value="TreeGrafter"/>
</dbReference>